<dbReference type="EMBL" id="CP022188">
    <property type="protein sequence ID" value="AWI79385.1"/>
    <property type="molecule type" value="Genomic_DNA"/>
</dbReference>
<evidence type="ECO:0000313" key="3">
    <source>
        <dbReference type="Proteomes" id="UP000244902"/>
    </source>
</evidence>
<name>A0A2U8H3L8_9RHOO</name>
<dbReference type="SUPFAM" id="SSF81585">
    <property type="entry name" value="PsbU/PolX domain-like"/>
    <property type="match status" value="1"/>
</dbReference>
<dbReference type="RefSeq" id="WP_108972275.1">
    <property type="nucleotide sequence ID" value="NZ_CP022188.1"/>
</dbReference>
<dbReference type="PANTHER" id="PTHR21180">
    <property type="entry name" value="ENDONUCLEASE/EXONUCLEASE/PHOSPHATASE FAMILY DOMAIN-CONTAINING PROTEIN 1"/>
    <property type="match status" value="1"/>
</dbReference>
<evidence type="ECO:0000313" key="2">
    <source>
        <dbReference type="EMBL" id="AWI79385.1"/>
    </source>
</evidence>
<dbReference type="OrthoDB" id="9179253at2"/>
<feature type="compositionally biased region" description="Low complexity" evidence="1">
    <location>
        <begin position="299"/>
        <end position="320"/>
    </location>
</feature>
<accession>A0A2U8H3L8</accession>
<gene>
    <name evidence="2" type="ORF">CEW87_08375</name>
</gene>
<evidence type="ECO:0008006" key="4">
    <source>
        <dbReference type="Google" id="ProtNLM"/>
    </source>
</evidence>
<dbReference type="GO" id="GO:0015628">
    <property type="term" value="P:protein secretion by the type II secretion system"/>
    <property type="evidence" value="ECO:0007669"/>
    <property type="project" value="TreeGrafter"/>
</dbReference>
<dbReference type="Gene3D" id="1.10.150.320">
    <property type="entry name" value="Photosystem II 12 kDa extrinsic protein"/>
    <property type="match status" value="1"/>
</dbReference>
<feature type="region of interest" description="Disordered" evidence="1">
    <location>
        <begin position="251"/>
        <end position="270"/>
    </location>
</feature>
<protein>
    <recommendedName>
        <fullName evidence="4">Helix-hairpin-helix domain-containing protein</fullName>
    </recommendedName>
</protein>
<evidence type="ECO:0000256" key="1">
    <source>
        <dbReference type="SAM" id="MobiDB-lite"/>
    </source>
</evidence>
<sequence>MPYSDPSNQYIPPTTALIGSAHGYVFNADEVTLEAEIHAVDPLATSYLNWSLQLWAGDVLVAEASFGALYPDSFGIARVGATVSANLPAGTNEHMLTLVLAGDDGTGLQRYDAVTYPRSERFVLPLIEGSVAYRLDTDCTEISAECIRNPRAADNMSGSLVLELWALPAAYQGGAFSGILIGSEFVGALAGQSQWNNVSARLPACELPAGNWHLVLMLREWVGNTYLTRDYRNFELTVDGPVPVLQESPVAEPAPEAAPAPVAAPTKKPAAKTTVKVAQKPVAKAVAKTAEKAVEKVATKTSKPAAAAASPAAEPVSAAKRSAKQSAPAHKHGRVSVNTASVSDLSAVRGINGATAEGIVAGRPWKTLDELITVKGIGTKSLDKLKHLLKL</sequence>
<organism evidence="2 3">
    <name type="scientific">Parazoarcus communis</name>
    <dbReference type="NCBI Taxonomy" id="41977"/>
    <lineage>
        <taxon>Bacteria</taxon>
        <taxon>Pseudomonadati</taxon>
        <taxon>Pseudomonadota</taxon>
        <taxon>Betaproteobacteria</taxon>
        <taxon>Rhodocyclales</taxon>
        <taxon>Zoogloeaceae</taxon>
        <taxon>Parazoarcus</taxon>
    </lineage>
</organism>
<feature type="region of interest" description="Disordered" evidence="1">
    <location>
        <begin position="299"/>
        <end position="338"/>
    </location>
</feature>
<dbReference type="PANTHER" id="PTHR21180:SF32">
    <property type="entry name" value="ENDONUCLEASE_EXONUCLEASE_PHOSPHATASE FAMILY DOMAIN-CONTAINING PROTEIN 1"/>
    <property type="match status" value="1"/>
</dbReference>
<dbReference type="InterPro" id="IPR051675">
    <property type="entry name" value="Endo/Exo/Phosphatase_dom_1"/>
</dbReference>
<dbReference type="AlphaFoldDB" id="A0A2U8H3L8"/>
<dbReference type="Proteomes" id="UP000244902">
    <property type="component" value="Chromosome"/>
</dbReference>
<reference evidence="2 3" key="1">
    <citation type="submission" date="2017-06" db="EMBL/GenBank/DDBJ databases">
        <title>Azoarcus sp. TSNA42 complete genome sequence.</title>
        <authorList>
            <person name="Woo J.-H."/>
            <person name="Kim H.-S."/>
        </authorList>
    </citation>
    <scope>NUCLEOTIDE SEQUENCE [LARGE SCALE GENOMIC DNA]</scope>
    <source>
        <strain evidence="2 3">TSNA42</strain>
    </source>
</reference>
<proteinExistence type="predicted"/>
<dbReference type="GO" id="GO:0015627">
    <property type="term" value="C:type II protein secretion system complex"/>
    <property type="evidence" value="ECO:0007669"/>
    <property type="project" value="TreeGrafter"/>
</dbReference>
<dbReference type="Pfam" id="PF12836">
    <property type="entry name" value="HHH_3"/>
    <property type="match status" value="1"/>
</dbReference>